<dbReference type="Gene3D" id="3.40.630.30">
    <property type="match status" value="1"/>
</dbReference>
<keyword evidence="5" id="KW-1185">Reference proteome</keyword>
<evidence type="ECO:0000256" key="1">
    <source>
        <dbReference type="ARBA" id="ARBA00022679"/>
    </source>
</evidence>
<name>A0A6M5UL15_9MICO</name>
<dbReference type="Proteomes" id="UP000451354">
    <property type="component" value="Chromosome"/>
</dbReference>
<dbReference type="Pfam" id="PF00583">
    <property type="entry name" value="Acetyltransf_1"/>
    <property type="match status" value="1"/>
</dbReference>
<sequence>MRSSPAPEPTAEVEPWSAEVEPWSSPGFYLGLPRFYPGGVGFFPRDDRVLRSRAVTTAPQPAVPPTAGLVFRPAVAADLPRVVALIADDAIARARTGEVGPEHEAAFAAIDADPQNELVVVELDGEVVGTMQLTVIPGISRRGASRLLVEAVRVDRRLRGQGVGRAMMTWAHAWGEERGCALAQLTSDKQRADAHRFYRSLGYEQSHEGFKRPLPPR</sequence>
<dbReference type="PANTHER" id="PTHR43877">
    <property type="entry name" value="AMINOALKYLPHOSPHONATE N-ACETYLTRANSFERASE-RELATED-RELATED"/>
    <property type="match status" value="1"/>
</dbReference>
<evidence type="ECO:0000313" key="4">
    <source>
        <dbReference type="EMBL" id="QJW37469.1"/>
    </source>
</evidence>
<evidence type="ECO:0000256" key="2">
    <source>
        <dbReference type="ARBA" id="ARBA00023315"/>
    </source>
</evidence>
<dbReference type="InterPro" id="IPR000182">
    <property type="entry name" value="GNAT_dom"/>
</dbReference>
<dbReference type="InterPro" id="IPR050832">
    <property type="entry name" value="Bact_Acetyltransf"/>
</dbReference>
<evidence type="ECO:0000313" key="5">
    <source>
        <dbReference type="Proteomes" id="UP000451354"/>
    </source>
</evidence>
<dbReference type="KEGG" id="cprt:FIC82_016070"/>
<accession>A0A6M5UL15</accession>
<protein>
    <submittedName>
        <fullName evidence="4">GNAT family N-acetyltransferase</fullName>
    </submittedName>
</protein>
<keyword evidence="2" id="KW-0012">Acyltransferase</keyword>
<dbReference type="SUPFAM" id="SSF55729">
    <property type="entry name" value="Acyl-CoA N-acyltransferases (Nat)"/>
    <property type="match status" value="1"/>
</dbReference>
<feature type="domain" description="N-acetyltransferase" evidence="3">
    <location>
        <begin position="69"/>
        <end position="217"/>
    </location>
</feature>
<dbReference type="OrthoDB" id="9789603at2"/>
<organism evidence="4 5">
    <name type="scientific">Cellulosimicrobium protaetiae</name>
    <dbReference type="NCBI Taxonomy" id="2587808"/>
    <lineage>
        <taxon>Bacteria</taxon>
        <taxon>Bacillati</taxon>
        <taxon>Actinomycetota</taxon>
        <taxon>Actinomycetes</taxon>
        <taxon>Micrococcales</taxon>
        <taxon>Promicromonosporaceae</taxon>
        <taxon>Cellulosimicrobium</taxon>
    </lineage>
</organism>
<dbReference type="AlphaFoldDB" id="A0A6M5UL15"/>
<dbReference type="InterPro" id="IPR016181">
    <property type="entry name" value="Acyl_CoA_acyltransferase"/>
</dbReference>
<dbReference type="GO" id="GO:0016747">
    <property type="term" value="F:acyltransferase activity, transferring groups other than amino-acyl groups"/>
    <property type="evidence" value="ECO:0007669"/>
    <property type="project" value="InterPro"/>
</dbReference>
<evidence type="ECO:0000259" key="3">
    <source>
        <dbReference type="PROSITE" id="PS51186"/>
    </source>
</evidence>
<reference evidence="4 5" key="1">
    <citation type="journal article" date="2022" name="Int. J. Syst. Evol. Microbiol.">
        <title>Cellulosimicrobium protaetiae sp. nov., isolated from the gut of the larva of Protaetia brevitarsis seulensis.</title>
        <authorList>
            <person name="Le Han H."/>
            <person name="Nguyen T.T.H."/>
            <person name="Li Z."/>
            <person name="Shin N.R."/>
            <person name="Kim S.G."/>
        </authorList>
    </citation>
    <scope>NUCLEOTIDE SEQUENCE [LARGE SCALE GENOMIC DNA]</scope>
    <source>
        <strain evidence="4 5">BI34</strain>
    </source>
</reference>
<gene>
    <name evidence="4" type="ORF">FIC82_016070</name>
</gene>
<proteinExistence type="predicted"/>
<dbReference type="EMBL" id="CP052757">
    <property type="protein sequence ID" value="QJW37469.1"/>
    <property type="molecule type" value="Genomic_DNA"/>
</dbReference>
<dbReference type="PROSITE" id="PS51186">
    <property type="entry name" value="GNAT"/>
    <property type="match status" value="1"/>
</dbReference>
<dbReference type="PANTHER" id="PTHR43877:SF2">
    <property type="entry name" value="AMINOALKYLPHOSPHONATE N-ACETYLTRANSFERASE-RELATED"/>
    <property type="match status" value="1"/>
</dbReference>
<dbReference type="CDD" id="cd04301">
    <property type="entry name" value="NAT_SF"/>
    <property type="match status" value="1"/>
</dbReference>
<keyword evidence="1" id="KW-0808">Transferase</keyword>